<gene>
    <name evidence="2" type="ORF">FJM67_06630</name>
</gene>
<organism evidence="2 3">
    <name type="scientific">Maribrevibacterium harenarium</name>
    <dbReference type="NCBI Taxonomy" id="2589817"/>
    <lineage>
        <taxon>Bacteria</taxon>
        <taxon>Pseudomonadati</taxon>
        <taxon>Pseudomonadota</taxon>
        <taxon>Gammaproteobacteria</taxon>
        <taxon>Oceanospirillales</taxon>
        <taxon>Oceanospirillaceae</taxon>
        <taxon>Maribrevibacterium</taxon>
    </lineage>
</organism>
<evidence type="ECO:0000313" key="2">
    <source>
        <dbReference type="EMBL" id="TPE53329.1"/>
    </source>
</evidence>
<comment type="caution">
    <text evidence="2">The sequence shown here is derived from an EMBL/GenBank/DDBJ whole genome shotgun (WGS) entry which is preliminary data.</text>
</comment>
<feature type="chain" id="PRO_5021461831" evidence="1">
    <location>
        <begin position="25"/>
        <end position="170"/>
    </location>
</feature>
<reference evidence="2 3" key="1">
    <citation type="submission" date="2019-06" db="EMBL/GenBank/DDBJ databases">
        <title>A novel bacterium of genus Marinomonas, isolated from coastal sand.</title>
        <authorList>
            <person name="Huang H."/>
            <person name="Mo K."/>
            <person name="Hu Y."/>
        </authorList>
    </citation>
    <scope>NUCLEOTIDE SEQUENCE [LARGE SCALE GENOMIC DNA]</scope>
    <source>
        <strain evidence="2 3">HB171799</strain>
    </source>
</reference>
<accession>A0A501WVM3</accession>
<protein>
    <submittedName>
        <fullName evidence="2">Uncharacterized protein</fullName>
    </submittedName>
</protein>
<dbReference type="EMBL" id="VFRR01000010">
    <property type="protein sequence ID" value="TPE53329.1"/>
    <property type="molecule type" value="Genomic_DNA"/>
</dbReference>
<dbReference type="RefSeq" id="WP_140588003.1">
    <property type="nucleotide sequence ID" value="NZ_VFRR01000010.1"/>
</dbReference>
<proteinExistence type="predicted"/>
<dbReference type="OrthoDB" id="6105117at2"/>
<keyword evidence="1" id="KW-0732">Signal</keyword>
<evidence type="ECO:0000256" key="1">
    <source>
        <dbReference type="SAM" id="SignalP"/>
    </source>
</evidence>
<dbReference type="AlphaFoldDB" id="A0A501WVM3"/>
<feature type="signal peptide" evidence="1">
    <location>
        <begin position="1"/>
        <end position="24"/>
    </location>
</feature>
<sequence length="170" mass="18326">MKTSFVAGLLLVVLSLPISANSAAGRPAIPVGAVGVVEINQVQEGNLVYLKGMKGEGRYITRNQAGELCEIAPVPFLAGGFNGRDVSLLQRGPILLSVYNTAIDEQLRFGKEVTSQDAHIGLDDGEADMVIASGLSLDDHFILNPRPVWSSWWRLSLVRKDCEPLSPDVQ</sequence>
<keyword evidence="3" id="KW-1185">Reference proteome</keyword>
<evidence type="ECO:0000313" key="3">
    <source>
        <dbReference type="Proteomes" id="UP000315901"/>
    </source>
</evidence>
<name>A0A501WVM3_9GAMM</name>
<dbReference type="Proteomes" id="UP000315901">
    <property type="component" value="Unassembled WGS sequence"/>
</dbReference>